<reference evidence="1" key="1">
    <citation type="journal article" date="2014" name="Int. J. Syst. Evol. Microbiol.">
        <title>Complete genome sequence of Corynebacterium casei LMG S-19264T (=DSM 44701T), isolated from a smear-ripened cheese.</title>
        <authorList>
            <consortium name="US DOE Joint Genome Institute (JGI-PGF)"/>
            <person name="Walter F."/>
            <person name="Albersmeier A."/>
            <person name="Kalinowski J."/>
            <person name="Ruckert C."/>
        </authorList>
    </citation>
    <scope>NUCLEOTIDE SEQUENCE</scope>
    <source>
        <strain evidence="1">CGMCC 1.6333</strain>
    </source>
</reference>
<name>A0A917WRQ9_9BACI</name>
<evidence type="ECO:0000313" key="1">
    <source>
        <dbReference type="EMBL" id="GGM25909.1"/>
    </source>
</evidence>
<organism evidence="1 2">
    <name type="scientific">Paraliobacillus quinghaiensis</name>
    <dbReference type="NCBI Taxonomy" id="470815"/>
    <lineage>
        <taxon>Bacteria</taxon>
        <taxon>Bacillati</taxon>
        <taxon>Bacillota</taxon>
        <taxon>Bacilli</taxon>
        <taxon>Bacillales</taxon>
        <taxon>Bacillaceae</taxon>
        <taxon>Paraliobacillus</taxon>
    </lineage>
</organism>
<comment type="caution">
    <text evidence="1">The sequence shown here is derived from an EMBL/GenBank/DDBJ whole genome shotgun (WGS) entry which is preliminary data.</text>
</comment>
<dbReference type="EMBL" id="BMLG01000002">
    <property type="protein sequence ID" value="GGM25909.1"/>
    <property type="molecule type" value="Genomic_DNA"/>
</dbReference>
<evidence type="ECO:0000313" key="2">
    <source>
        <dbReference type="Proteomes" id="UP000618460"/>
    </source>
</evidence>
<dbReference type="Proteomes" id="UP000618460">
    <property type="component" value="Unassembled WGS sequence"/>
</dbReference>
<gene>
    <name evidence="1" type="ORF">GCM10011351_09430</name>
</gene>
<protein>
    <submittedName>
        <fullName evidence="1">Uncharacterized protein</fullName>
    </submittedName>
</protein>
<keyword evidence="2" id="KW-1185">Reference proteome</keyword>
<sequence length="53" mass="6339">MLLQEEKKVSNLIKLFLLFAVNNDDTERRVRIMIIFESKEIVMIKVKWWKGSG</sequence>
<proteinExistence type="predicted"/>
<dbReference type="AlphaFoldDB" id="A0A917WRQ9"/>
<reference evidence="1" key="2">
    <citation type="submission" date="2020-09" db="EMBL/GenBank/DDBJ databases">
        <authorList>
            <person name="Sun Q."/>
            <person name="Zhou Y."/>
        </authorList>
    </citation>
    <scope>NUCLEOTIDE SEQUENCE</scope>
    <source>
        <strain evidence="1">CGMCC 1.6333</strain>
    </source>
</reference>
<accession>A0A917WRQ9</accession>